<sequence length="265" mass="30537">MEISNKIVHILKFAKIQKTIILDVYKTKQKLLYLLKEKQMAETKAEAKAVKSTTADKPVAKATATKTAAPKKVNKDEMMEKHQQMVHFIQNLLGNMENEMKRMRLALNQLAKFDPENPESVEHKDAEQTMGAEELKSYSEENAEVVEGKFDGYFMIWSDQKKYPVPMNYSSKTKLVPWDFLKLKILEDGKFIYKLIQPVERKHVRAVLSKTDDNKFVAITDDGKNYFLNQAAVTFFKGKSGDELYILINDKEEMNFAAIEAIIKK</sequence>
<feature type="region of interest" description="Disordered" evidence="2">
    <location>
        <begin position="116"/>
        <end position="138"/>
    </location>
</feature>
<evidence type="ECO:0000256" key="2">
    <source>
        <dbReference type="SAM" id="MobiDB-lite"/>
    </source>
</evidence>
<feature type="compositionally biased region" description="Basic and acidic residues" evidence="2">
    <location>
        <begin position="120"/>
        <end position="138"/>
    </location>
</feature>
<protein>
    <submittedName>
        <fullName evidence="3">50S ribosomal protein L7/L12</fullName>
    </submittedName>
</protein>
<organism evidence="3">
    <name type="scientific">uncultured bacterium</name>
    <name type="common">gcode 4</name>
    <dbReference type="NCBI Taxonomy" id="1234023"/>
    <lineage>
        <taxon>Bacteria</taxon>
        <taxon>environmental samples</taxon>
    </lineage>
</organism>
<dbReference type="AlphaFoldDB" id="K1X4J7"/>
<name>K1X4J7_9BACT</name>
<feature type="coiled-coil region" evidence="1">
    <location>
        <begin position="79"/>
        <end position="109"/>
    </location>
</feature>
<keyword evidence="3" id="KW-0689">Ribosomal protein</keyword>
<dbReference type="GO" id="GO:0005840">
    <property type="term" value="C:ribosome"/>
    <property type="evidence" value="ECO:0007669"/>
    <property type="project" value="UniProtKB-KW"/>
</dbReference>
<reference evidence="3" key="1">
    <citation type="journal article" date="2012" name="Science">
        <title>Fermentation, hydrogen, and sulfur metabolism in multiple uncultivated bacterial phyla.</title>
        <authorList>
            <person name="Wrighton K.C."/>
            <person name="Thomas B.C."/>
            <person name="Sharon I."/>
            <person name="Miller C.S."/>
            <person name="Castelle C.J."/>
            <person name="VerBerkmoes N.C."/>
            <person name="Wilkins M.J."/>
            <person name="Hettich R.L."/>
            <person name="Lipton M.S."/>
            <person name="Williams K.H."/>
            <person name="Long P.E."/>
            <person name="Banfield J.F."/>
        </authorList>
    </citation>
    <scope>NUCLEOTIDE SEQUENCE [LARGE SCALE GENOMIC DNA]</scope>
</reference>
<comment type="caution">
    <text evidence="3">The sequence shown here is derived from an EMBL/GenBank/DDBJ whole genome shotgun (WGS) entry which is preliminary data.</text>
</comment>
<keyword evidence="3" id="KW-0687">Ribonucleoprotein</keyword>
<accession>K1X4J7</accession>
<keyword evidence="1" id="KW-0175">Coiled coil</keyword>
<dbReference type="EMBL" id="AMFJ01036136">
    <property type="protein sequence ID" value="EKD25045.1"/>
    <property type="molecule type" value="Genomic_DNA"/>
</dbReference>
<proteinExistence type="predicted"/>
<evidence type="ECO:0000313" key="3">
    <source>
        <dbReference type="EMBL" id="EKD25045.1"/>
    </source>
</evidence>
<evidence type="ECO:0000256" key="1">
    <source>
        <dbReference type="SAM" id="Coils"/>
    </source>
</evidence>
<gene>
    <name evidence="3" type="ORF">ACD_80C00129G0010</name>
</gene>